<dbReference type="InterPro" id="IPR023385">
    <property type="entry name" value="YopX-like_C"/>
</dbReference>
<dbReference type="OrthoDB" id="1809393at2"/>
<dbReference type="InterPro" id="IPR019096">
    <property type="entry name" value="YopX_protein"/>
</dbReference>
<dbReference type="Proteomes" id="UP000178622">
    <property type="component" value="Unassembled WGS sequence"/>
</dbReference>
<gene>
    <name evidence="2" type="ORF">BG261_02920</name>
</gene>
<dbReference type="Gene3D" id="2.30.30.290">
    <property type="entry name" value="YopX-like domains"/>
    <property type="match status" value="1"/>
</dbReference>
<feature type="domain" description="YopX protein" evidence="1">
    <location>
        <begin position="36"/>
        <end position="117"/>
    </location>
</feature>
<accession>A0A1E8GN08</accession>
<comment type="caution">
    <text evidence="2">The sequence shown here is derived from an EMBL/GenBank/DDBJ whole genome shotgun (WGS) entry which is preliminary data.</text>
</comment>
<organism evidence="2 3">
    <name type="scientific">Floricoccus tropicus</name>
    <dbReference type="NCBI Taxonomy" id="1859473"/>
    <lineage>
        <taxon>Bacteria</taxon>
        <taxon>Bacillati</taxon>
        <taxon>Bacillota</taxon>
        <taxon>Bacilli</taxon>
        <taxon>Lactobacillales</taxon>
        <taxon>Streptococcaceae</taxon>
        <taxon>Floricoccus</taxon>
    </lineage>
</organism>
<sequence>MRKIKIRAWYTPFKNHNIGQEMKYGSAGTILTFAVMSPEQYKVMQYTGLKDKNGIEIYEKDILKISDYPYDEFYNDTFVVNWKEDNATYVLGENILLSKFAYYSEVIGNIYENKELLND</sequence>
<evidence type="ECO:0000313" key="3">
    <source>
        <dbReference type="Proteomes" id="UP000178622"/>
    </source>
</evidence>
<dbReference type="RefSeq" id="WP_070792064.1">
    <property type="nucleotide sequence ID" value="NZ_MKIR01000012.1"/>
</dbReference>
<name>A0A1E8GN08_9LACT</name>
<dbReference type="SUPFAM" id="SSF159006">
    <property type="entry name" value="YopX-like"/>
    <property type="match status" value="1"/>
</dbReference>
<dbReference type="AlphaFoldDB" id="A0A1E8GN08"/>
<dbReference type="InterPro" id="IPR010024">
    <property type="entry name" value="CHP16711"/>
</dbReference>
<dbReference type="Pfam" id="PF09643">
    <property type="entry name" value="YopX"/>
    <property type="match status" value="1"/>
</dbReference>
<protein>
    <recommendedName>
        <fullName evidence="1">YopX protein domain-containing protein</fullName>
    </recommendedName>
</protein>
<dbReference type="STRING" id="1859473.BG261_02920"/>
<evidence type="ECO:0000259" key="1">
    <source>
        <dbReference type="Pfam" id="PF09643"/>
    </source>
</evidence>
<proteinExistence type="predicted"/>
<keyword evidence="3" id="KW-1185">Reference proteome</keyword>
<dbReference type="NCBIfam" id="TIGR01671">
    <property type="entry name" value="phage_TIGR01671"/>
    <property type="match status" value="1"/>
</dbReference>
<dbReference type="EMBL" id="MKIR01000012">
    <property type="protein sequence ID" value="OFI49547.1"/>
    <property type="molecule type" value="Genomic_DNA"/>
</dbReference>
<reference evidence="3" key="1">
    <citation type="submission" date="2016-09" db="EMBL/GenBank/DDBJ databases">
        <title>Draft genome sequence of a novel species of the family Streptococcaceae isolated from flowers.</title>
        <authorList>
            <person name="Chuah L.-O."/>
            <person name="Yap K.-P."/>
            <person name="Thong K.L."/>
            <person name="Liong M.T."/>
            <person name="Ahmad R."/>
            <person name="Rusul G."/>
        </authorList>
    </citation>
    <scope>NUCLEOTIDE SEQUENCE [LARGE SCALE GENOMIC DNA]</scope>
    <source>
        <strain evidence="3">DF1</strain>
    </source>
</reference>
<evidence type="ECO:0000313" key="2">
    <source>
        <dbReference type="EMBL" id="OFI49547.1"/>
    </source>
</evidence>